<dbReference type="GO" id="GO:0061630">
    <property type="term" value="F:ubiquitin protein ligase activity"/>
    <property type="evidence" value="ECO:0007669"/>
    <property type="project" value="UniProtKB-EC"/>
</dbReference>
<proteinExistence type="inferred from homology"/>
<dbReference type="PANTHER" id="PTHR48051">
    <property type="match status" value="1"/>
</dbReference>
<dbReference type="PROSITE" id="PS51450">
    <property type="entry name" value="LRR"/>
    <property type="match status" value="1"/>
</dbReference>
<feature type="active site" description="Glycyl thioester intermediate" evidence="6">
    <location>
        <position position="1462"/>
    </location>
</feature>
<comment type="similarity">
    <text evidence="6">Belongs to the LRR-containing bacterial E3 ligase family.</text>
</comment>
<comment type="catalytic activity">
    <reaction evidence="1">
        <text>S-ubiquitinyl-[E2 ubiquitin-conjugating enzyme]-L-cysteine + [acceptor protein]-L-lysine = [E2 ubiquitin-conjugating enzyme]-L-cysteine + N(6)-ubiquitinyl-[acceptor protein]-L-lysine.</text>
        <dbReference type="EC" id="2.3.2.27"/>
    </reaction>
</comment>
<evidence type="ECO:0000256" key="6">
    <source>
        <dbReference type="PROSITE-ProRule" id="PRU01398"/>
    </source>
</evidence>
<dbReference type="InterPro" id="IPR046673">
    <property type="entry name" value="ToxA_N"/>
</dbReference>
<dbReference type="InterPro" id="IPR032675">
    <property type="entry name" value="LRR_dom_sf"/>
</dbReference>
<dbReference type="PANTHER" id="PTHR48051:SF1">
    <property type="entry name" value="RAS SUPPRESSOR PROTEIN 1"/>
    <property type="match status" value="1"/>
</dbReference>
<evidence type="ECO:0000256" key="3">
    <source>
        <dbReference type="ARBA" id="ARBA00022614"/>
    </source>
</evidence>
<dbReference type="GO" id="GO:0005576">
    <property type="term" value="C:extracellular region"/>
    <property type="evidence" value="ECO:0007669"/>
    <property type="project" value="UniProtKB-UniRule"/>
</dbReference>
<evidence type="ECO:0000259" key="7">
    <source>
        <dbReference type="PROSITE" id="PS52053"/>
    </source>
</evidence>
<keyword evidence="3" id="KW-0433">Leucine-rich repeat</keyword>
<keyword evidence="4" id="KW-0677">Repeat</keyword>
<keyword evidence="6" id="KW-1035">Host cytoplasm</keyword>
<name>A0AAJ3H4T0_9PSED</name>
<comment type="PTM">
    <text evidence="6">Ubiquitinated in the presence of host E1 ubiquitin-activating enzyme, E2 ubiquitin-conjugating enzyme and ubiquitin.</text>
</comment>
<keyword evidence="6" id="KW-0808">Transferase</keyword>
<dbReference type="GO" id="GO:0005737">
    <property type="term" value="C:cytoplasm"/>
    <property type="evidence" value="ECO:0007669"/>
    <property type="project" value="TreeGrafter"/>
</dbReference>
<dbReference type="Pfam" id="PF20178">
    <property type="entry name" value="ToxA_N"/>
    <property type="match status" value="1"/>
</dbReference>
<dbReference type="RefSeq" id="WP_177025928.1">
    <property type="nucleotide sequence ID" value="NZ_JACAQR010000012.1"/>
</dbReference>
<evidence type="ECO:0000256" key="5">
    <source>
        <dbReference type="ARBA" id="ARBA00023026"/>
    </source>
</evidence>
<dbReference type="Gene3D" id="3.80.10.10">
    <property type="entry name" value="Ribonuclease Inhibitor"/>
    <property type="match status" value="1"/>
</dbReference>
<dbReference type="Proteomes" id="UP000546584">
    <property type="component" value="Unassembled WGS sequence"/>
</dbReference>
<dbReference type="EMBL" id="JACAQR010000012">
    <property type="protein sequence ID" value="NWD42345.1"/>
    <property type="molecule type" value="Genomic_DNA"/>
</dbReference>
<dbReference type="InterPro" id="IPR001611">
    <property type="entry name" value="Leu-rich_rpt"/>
</dbReference>
<dbReference type="Gene3D" id="1.20.58.360">
    <property type="entry name" value="Shigella T3SS effector IpaH defines"/>
    <property type="match status" value="1"/>
</dbReference>
<evidence type="ECO:0000256" key="2">
    <source>
        <dbReference type="ARBA" id="ARBA00012483"/>
    </source>
</evidence>
<evidence type="ECO:0000313" key="8">
    <source>
        <dbReference type="EMBL" id="NWD42345.1"/>
    </source>
</evidence>
<keyword evidence="6" id="KW-0832">Ubl conjugation</keyword>
<protein>
    <recommendedName>
        <fullName evidence="2">RING-type E3 ubiquitin transferase</fullName>
        <ecNumber evidence="2">2.3.2.27</ecNumber>
    </recommendedName>
</protein>
<feature type="domain" description="NEL" evidence="7">
    <location>
        <begin position="1373"/>
        <end position="1714"/>
    </location>
</feature>
<evidence type="ECO:0000313" key="9">
    <source>
        <dbReference type="Proteomes" id="UP000546584"/>
    </source>
</evidence>
<reference evidence="8 9" key="1">
    <citation type="submission" date="2020-04" db="EMBL/GenBank/DDBJ databases">
        <title>Molecular characterization of pseudomonads from Agaricus bisporus reveal novel blotch 2 pathogens in Western Europe.</title>
        <authorList>
            <person name="Taparia T."/>
            <person name="Krijger M."/>
            <person name="Haynes E."/>
            <person name="Elpinstone J.G."/>
            <person name="Noble R."/>
            <person name="Van Der Wolf J."/>
        </authorList>
    </citation>
    <scope>NUCLEOTIDE SEQUENCE [LARGE SCALE GENOMIC DNA]</scope>
    <source>
        <strain evidence="8 9">IPO3753</strain>
    </source>
</reference>
<evidence type="ECO:0000256" key="1">
    <source>
        <dbReference type="ARBA" id="ARBA00000900"/>
    </source>
</evidence>
<dbReference type="GO" id="GO:0016567">
    <property type="term" value="P:protein ubiquitination"/>
    <property type="evidence" value="ECO:0007669"/>
    <property type="project" value="InterPro"/>
</dbReference>
<sequence>MSAPQASAPLLPGSEGRHYAQIKAAIPESLINASPALRAAIRQARPEIPVWYAAATAEQRALLKNLSEASFKSNKALEQLTARVQEVNAFAQPLLEAALKAAGFELDVNQVHLRLYVPVEGLATGYRTKTLSLLQAALNNFEERETHAGFSDSASGFITAPGADGHFERYTTPLTIETFARLCRDLDLGKRYQEHLTTYLLPVQTVSRGLLRERFINRQKDAFRAAAYVALLKGDIGSDDYALLLRIANGERRIKLGNKQVWHRWPTIMDLQMHGCLMIDPSVEHRYGSWFIVYIPDHPDHPIKRYETHAAYVEETTRELTAYKPEDYWDSRGVQVTAHQQFFSRFIGKKYLAYYYGRFTEKRVDEPLRRVALGPDPAWRQYYARKSLIELQAINALLKSPRHISRTPQDQPNLNLNAHPIKGLWIDVDPWDELYADMRKRALDDALSMAVPTAQTDAAGRDRRLAHLMNIGLFAVNLVSMIIPPLGAVMAVVTAGQLLYEVLEGVVELGQGDREAGWAHIGDVLDNLAQLAVGGAALHFSVSPFIEGLKAVRLPSGKARLWKPDLAPYAQDIQLPAGSIPDPGGLHTVNGRQVVSVDGTHYAVTAQDEPGVYRVQHPNRPGAYEPQIVNNGSGAWTHEADEPLTWQGAPLMRRLGHVMESLSDTQLEQVRKISDTDESVLRRLYVESEPTPAITLDTAVRMRAYGRAKSLSGQILAGSMSMDLGSYAASLMVEMPGWPSGRTIEVFDGHGASRTASLYGQPHTPGTSLISISRIDLFGGKLPALIVESLPEEQLKNLLGQNLPYGAAPRSQALQARLGIHAKQSLRRVFDSLYLGRSSPDSAELQLFARDFKSLPKAMAQELLDGATAEQRAALIAKGKIPLELAQQARQKLGELRLARAYEGLYLDALANADTEALVLNTLEHLPGWRNNLRIEMHEGSVSGRLRASYGQPGSSNLKLLVRVGDGRYQAFDTQGNELHGVDSLYASLQHALPDAHRQSLGLADVGQGPQLGKLIRQHALSRAGLRKVLGMQPLDTRFFVPPQRSSLGRVGYSWSGRGGESWEHKVQQRIKALYPAYDEAQIARLRAPHAPADDTWLISLEQEYETLCSTLEAWEASPIQGYGDANSAEYREQRAIRKKLGRLLIKAWRRVGKVDVDVFGNTLGQKIELEGVEIQPQLGSLPALSANFDHVTYLEISDAELTDAVEPYLAPFRGLRTLNLNHNLLTRLPLLLEHLPRLEVLSLAENAIVLDVAAVNRLKNLTRLHTLNLESNPLGMAPDISRMGRLFRVLLGNSGQSVWPTGIFDMPRPRWFTLILEGNALEVPTVEPGSVKAAILARTHVSRTLLTSEGLHQLKRYIESVGMDPERQFPPGGMEDSARWKAGLTHREWGALQSIWNAVEEAKGAEPFFNEIRKLRESADVVLEGFEEDLTAKVWRMLRAMADNTRLREKLFDMAMAPTSCVDAGTQLFNAMGIEVMVYEASIHPDPDVVAQLMLTVAKGRTRLNKLGEIARARVVALSEQGRKFPNDPIRRIDAAGNPERAIDEVGIYLAFSTGLAERLELPWQSGDVMYPESDVTSQMLDDAFDRVMALEEGGLLRDALVELDFWDEYLERSTPAAFVWLTRKRAALEDLTSAMNDLAANGRLPESQKMALRNTLRNSALMLDKSVEDFPPGTPMHQDVYDALAVKLHEERKAILQRLTDEALEIALQNRK</sequence>
<dbReference type="SUPFAM" id="SSF52058">
    <property type="entry name" value="L domain-like"/>
    <property type="match status" value="1"/>
</dbReference>
<gene>
    <name evidence="8" type="ORF">HX826_10755</name>
</gene>
<organism evidence="8 9">
    <name type="scientific">Pseudomonas yamanorum</name>
    <dbReference type="NCBI Taxonomy" id="515393"/>
    <lineage>
        <taxon>Bacteria</taxon>
        <taxon>Pseudomonadati</taxon>
        <taxon>Pseudomonadota</taxon>
        <taxon>Gammaproteobacteria</taxon>
        <taxon>Pseudomonadales</taxon>
        <taxon>Pseudomonadaceae</taxon>
        <taxon>Pseudomonas</taxon>
    </lineage>
</organism>
<dbReference type="PROSITE" id="PS52053">
    <property type="entry name" value="NEL"/>
    <property type="match status" value="1"/>
</dbReference>
<dbReference type="InterPro" id="IPR029487">
    <property type="entry name" value="NEL_dom"/>
</dbReference>
<keyword evidence="6" id="KW-0833">Ubl conjugation pathway</keyword>
<dbReference type="Pfam" id="PF14496">
    <property type="entry name" value="NEL"/>
    <property type="match status" value="1"/>
</dbReference>
<comment type="caution">
    <text evidence="8">The sequence shown here is derived from an EMBL/GenBank/DDBJ whole genome shotgun (WGS) entry which is preliminary data.</text>
</comment>
<evidence type="ECO:0000256" key="4">
    <source>
        <dbReference type="ARBA" id="ARBA00022737"/>
    </source>
</evidence>
<keyword evidence="5" id="KW-0843">Virulence</keyword>
<dbReference type="InterPro" id="IPR050216">
    <property type="entry name" value="LRR_domain-containing"/>
</dbReference>
<keyword evidence="6" id="KW-0964">Secreted</keyword>
<dbReference type="EC" id="2.3.2.27" evidence="2"/>
<accession>A0AAJ3H4T0</accession>